<evidence type="ECO:0000256" key="5">
    <source>
        <dbReference type="ARBA" id="ARBA00023002"/>
    </source>
</evidence>
<accession>A0A1Y1WRX2</accession>
<proteinExistence type="predicted"/>
<keyword evidence="8" id="KW-1185">Reference proteome</keyword>
<reference evidence="7 8" key="1">
    <citation type="submission" date="2016-08" db="EMBL/GenBank/DDBJ databases">
        <title>A Parts List for Fungal Cellulosomes Revealed by Comparative Genomics.</title>
        <authorList>
            <consortium name="DOE Joint Genome Institute"/>
            <person name="Haitjema C.H."/>
            <person name="Gilmore S.P."/>
            <person name="Henske J.K."/>
            <person name="Solomon K.V."/>
            <person name="De Groot R."/>
            <person name="Kuo A."/>
            <person name="Mondo S.J."/>
            <person name="Salamov A.A."/>
            <person name="Labutti K."/>
            <person name="Zhao Z."/>
            <person name="Chiniquy J."/>
            <person name="Barry K."/>
            <person name="Brewer H.M."/>
            <person name="Purvine S.O."/>
            <person name="Wright A.T."/>
            <person name="Boxma B."/>
            <person name="Van Alen T."/>
            <person name="Hackstein J.H."/>
            <person name="Baker S.E."/>
            <person name="Grigoriev I.V."/>
            <person name="O'Malley M.A."/>
        </authorList>
    </citation>
    <scope>NUCLEOTIDE SEQUENCE [LARGE SCALE GENOMIC DNA]</scope>
    <source>
        <strain evidence="7 8">S4</strain>
    </source>
</reference>
<dbReference type="Pfam" id="PF13434">
    <property type="entry name" value="Lys_Orn_oxgnase"/>
    <property type="match status" value="1"/>
</dbReference>
<evidence type="ECO:0000256" key="6">
    <source>
        <dbReference type="SAM" id="MobiDB-lite"/>
    </source>
</evidence>
<comment type="caution">
    <text evidence="7">The sequence shown here is derived from an EMBL/GenBank/DDBJ whole genome shotgun (WGS) entry which is preliminary data.</text>
</comment>
<keyword evidence="4" id="KW-0521">NADP</keyword>
<keyword evidence="3" id="KW-0274">FAD</keyword>
<evidence type="ECO:0000313" key="7">
    <source>
        <dbReference type="EMBL" id="ORX76135.1"/>
    </source>
</evidence>
<evidence type="ECO:0000256" key="3">
    <source>
        <dbReference type="ARBA" id="ARBA00022827"/>
    </source>
</evidence>
<feature type="region of interest" description="Disordered" evidence="6">
    <location>
        <begin position="1"/>
        <end position="21"/>
    </location>
</feature>
<dbReference type="InterPro" id="IPR025700">
    <property type="entry name" value="Lys/Orn_oxygenase"/>
</dbReference>
<protein>
    <submittedName>
        <fullName evidence="7">Uncharacterized protein</fullName>
    </submittedName>
</protein>
<dbReference type="AlphaFoldDB" id="A0A1Y1WRX2"/>
<organism evidence="7 8">
    <name type="scientific">Anaeromyces robustus</name>
    <dbReference type="NCBI Taxonomy" id="1754192"/>
    <lineage>
        <taxon>Eukaryota</taxon>
        <taxon>Fungi</taxon>
        <taxon>Fungi incertae sedis</taxon>
        <taxon>Chytridiomycota</taxon>
        <taxon>Chytridiomycota incertae sedis</taxon>
        <taxon>Neocallimastigomycetes</taxon>
        <taxon>Neocallimastigales</taxon>
        <taxon>Neocallimastigaceae</taxon>
        <taxon>Anaeromyces</taxon>
    </lineage>
</organism>
<dbReference type="Proteomes" id="UP000193944">
    <property type="component" value="Unassembled WGS sequence"/>
</dbReference>
<dbReference type="EMBL" id="MCFG01000316">
    <property type="protein sequence ID" value="ORX76135.1"/>
    <property type="molecule type" value="Genomic_DNA"/>
</dbReference>
<gene>
    <name evidence="7" type="ORF">BCR32DRAFT_248984</name>
</gene>
<keyword evidence="5" id="KW-0560">Oxidoreductase</keyword>
<feature type="compositionally biased region" description="Polar residues" evidence="6">
    <location>
        <begin position="1"/>
        <end position="18"/>
    </location>
</feature>
<evidence type="ECO:0000313" key="8">
    <source>
        <dbReference type="Proteomes" id="UP000193944"/>
    </source>
</evidence>
<sequence length="151" mass="17372">MKITTNQKIFDNKNIGSQHKNKEINHLTSNSNFNKDDNKNLNNNNFNNNIIDNINKNNSNNKEDKLKIKDGDYDITKDLLNTPSNITFAQLLDCSPRVSLIINLKLDKLEKKDIIGALWELEINSLLVNDPDHSYISKRRGGVKFFTQINN</sequence>
<reference evidence="7 8" key="2">
    <citation type="submission" date="2016-08" db="EMBL/GenBank/DDBJ databases">
        <title>Pervasive Adenine N6-methylation of Active Genes in Fungi.</title>
        <authorList>
            <consortium name="DOE Joint Genome Institute"/>
            <person name="Mondo S.J."/>
            <person name="Dannebaum R.O."/>
            <person name="Kuo R.C."/>
            <person name="Labutti K."/>
            <person name="Haridas S."/>
            <person name="Kuo A."/>
            <person name="Salamov A."/>
            <person name="Ahrendt S.R."/>
            <person name="Lipzen A."/>
            <person name="Sullivan W."/>
            <person name="Andreopoulos W.B."/>
            <person name="Clum A."/>
            <person name="Lindquist E."/>
            <person name="Daum C."/>
            <person name="Ramamoorthy G.K."/>
            <person name="Gryganskyi A."/>
            <person name="Culley D."/>
            <person name="Magnuson J.K."/>
            <person name="James T.Y."/>
            <person name="O'Malley M.A."/>
            <person name="Stajich J.E."/>
            <person name="Spatafora J.W."/>
            <person name="Visel A."/>
            <person name="Grigoriev I.V."/>
        </authorList>
    </citation>
    <scope>NUCLEOTIDE SEQUENCE [LARGE SCALE GENOMIC DNA]</scope>
    <source>
        <strain evidence="7 8">S4</strain>
    </source>
</reference>
<evidence type="ECO:0000256" key="1">
    <source>
        <dbReference type="ARBA" id="ARBA00001974"/>
    </source>
</evidence>
<keyword evidence="2" id="KW-0285">Flavoprotein</keyword>
<evidence type="ECO:0000256" key="4">
    <source>
        <dbReference type="ARBA" id="ARBA00022857"/>
    </source>
</evidence>
<name>A0A1Y1WRX2_9FUNG</name>
<comment type="cofactor">
    <cofactor evidence="1">
        <name>FAD</name>
        <dbReference type="ChEBI" id="CHEBI:57692"/>
    </cofactor>
</comment>
<evidence type="ECO:0000256" key="2">
    <source>
        <dbReference type="ARBA" id="ARBA00022630"/>
    </source>
</evidence>